<organism evidence="2 3">
    <name type="scientific">Sphaerochaeta pleomorpha (strain ATCC BAA-1885 / DSM 22778 / Grapes)</name>
    <dbReference type="NCBI Taxonomy" id="158190"/>
    <lineage>
        <taxon>Bacteria</taxon>
        <taxon>Pseudomonadati</taxon>
        <taxon>Spirochaetota</taxon>
        <taxon>Spirochaetia</taxon>
        <taxon>Spirochaetales</taxon>
        <taxon>Sphaerochaetaceae</taxon>
        <taxon>Sphaerochaeta</taxon>
    </lineage>
</organism>
<dbReference type="OrthoDB" id="9800865at2"/>
<reference evidence="2 3" key="1">
    <citation type="submission" date="2011-11" db="EMBL/GenBank/DDBJ databases">
        <title>Complete sequence of Spirochaeta sp. grapes.</title>
        <authorList>
            <consortium name="US DOE Joint Genome Institute"/>
            <person name="Lucas S."/>
            <person name="Han J."/>
            <person name="Lapidus A."/>
            <person name="Cheng J.-F."/>
            <person name="Goodwin L."/>
            <person name="Pitluck S."/>
            <person name="Peters L."/>
            <person name="Ovchinnikova G."/>
            <person name="Munk A.C."/>
            <person name="Detter J.C."/>
            <person name="Han C."/>
            <person name="Tapia R."/>
            <person name="Land M."/>
            <person name="Hauser L."/>
            <person name="Kyrpides N."/>
            <person name="Ivanova N."/>
            <person name="Pagani I."/>
            <person name="Ritalahtilisa K."/>
            <person name="Loeffler F."/>
            <person name="Woyke T."/>
        </authorList>
    </citation>
    <scope>NUCLEOTIDE SEQUENCE [LARGE SCALE GENOMIC DNA]</scope>
    <source>
        <strain evidence="3">ATCC BAA-1885 / DSM 22778 / Grapes</strain>
    </source>
</reference>
<keyword evidence="3" id="KW-1185">Reference proteome</keyword>
<dbReference type="InterPro" id="IPR050765">
    <property type="entry name" value="Riboflavin_Biosynth_HTPR"/>
</dbReference>
<dbReference type="AlphaFoldDB" id="G8QVU7"/>
<dbReference type="InterPro" id="IPR002734">
    <property type="entry name" value="RibDG_C"/>
</dbReference>
<dbReference type="SUPFAM" id="SSF53597">
    <property type="entry name" value="Dihydrofolate reductase-like"/>
    <property type="match status" value="1"/>
</dbReference>
<dbReference type="HOGENOM" id="CLU_043966_4_2_12"/>
<name>G8QVU7_SPHPG</name>
<dbReference type="InterPro" id="IPR024072">
    <property type="entry name" value="DHFR-like_dom_sf"/>
</dbReference>
<dbReference type="GO" id="GO:0009231">
    <property type="term" value="P:riboflavin biosynthetic process"/>
    <property type="evidence" value="ECO:0007669"/>
    <property type="project" value="InterPro"/>
</dbReference>
<sequence length="176" mass="19935">MKNSVYIAQSLDGYIATVDGKIDWLSEIPNPNGSDYGYNAFLSSIDAIVMGRHTYETVRDFESWPYEKPVFVLSRTLHSIPKRLKGKATISKATLPTLLSSMHRKGYRNLYIDGGKTIQSFLELDLIDEMTITTVPVLLGKGIPLFGSLNQMMRFKHERTQSFDNGLVMSTYRKSE</sequence>
<accession>G8QVU7</accession>
<dbReference type="PANTHER" id="PTHR38011">
    <property type="entry name" value="DIHYDROFOLATE REDUCTASE FAMILY PROTEIN (AFU_ORTHOLOGUE AFUA_8G06820)"/>
    <property type="match status" value="1"/>
</dbReference>
<protein>
    <submittedName>
        <fullName evidence="2">Dihydrofolate reductase</fullName>
    </submittedName>
</protein>
<gene>
    <name evidence="2" type="ordered locus">SpiGrapes_2713</name>
</gene>
<evidence type="ECO:0000313" key="2">
    <source>
        <dbReference type="EMBL" id="AEV30471.1"/>
    </source>
</evidence>
<evidence type="ECO:0000259" key="1">
    <source>
        <dbReference type="Pfam" id="PF01872"/>
    </source>
</evidence>
<dbReference type="PANTHER" id="PTHR38011:SF11">
    <property type="entry name" value="2,5-DIAMINO-6-RIBOSYLAMINO-4(3H)-PYRIMIDINONE 5'-PHOSPHATE REDUCTASE"/>
    <property type="match status" value="1"/>
</dbReference>
<dbReference type="EMBL" id="CP003155">
    <property type="protein sequence ID" value="AEV30471.1"/>
    <property type="molecule type" value="Genomic_DNA"/>
</dbReference>
<dbReference type="Proteomes" id="UP000005632">
    <property type="component" value="Chromosome"/>
</dbReference>
<dbReference type="RefSeq" id="WP_014271311.1">
    <property type="nucleotide sequence ID" value="NC_016633.1"/>
</dbReference>
<dbReference type="GO" id="GO:0008703">
    <property type="term" value="F:5-amino-6-(5-phosphoribosylamino)uracil reductase activity"/>
    <property type="evidence" value="ECO:0007669"/>
    <property type="project" value="InterPro"/>
</dbReference>
<dbReference type="Pfam" id="PF01872">
    <property type="entry name" value="RibD_C"/>
    <property type="match status" value="1"/>
</dbReference>
<proteinExistence type="predicted"/>
<dbReference type="STRING" id="158190.SpiGrapes_2713"/>
<evidence type="ECO:0000313" key="3">
    <source>
        <dbReference type="Proteomes" id="UP000005632"/>
    </source>
</evidence>
<dbReference type="KEGG" id="sgp:SpiGrapes_2713"/>
<dbReference type="eggNOG" id="COG0262">
    <property type="taxonomic scope" value="Bacteria"/>
</dbReference>
<feature type="domain" description="Bacterial bifunctional deaminase-reductase C-terminal" evidence="1">
    <location>
        <begin position="7"/>
        <end position="168"/>
    </location>
</feature>
<dbReference type="Gene3D" id="3.40.430.10">
    <property type="entry name" value="Dihydrofolate Reductase, subunit A"/>
    <property type="match status" value="1"/>
</dbReference>